<dbReference type="PANTHER" id="PTHR43825:SF3">
    <property type="entry name" value="PYRUVATE DEHYDROGENASE E1 COMPONENT"/>
    <property type="match status" value="1"/>
</dbReference>
<dbReference type="AlphaFoldDB" id="A0A6M3ZVC3"/>
<reference evidence="2 3" key="1">
    <citation type="journal article" date="2012" name="J. Bacteriol.">
        <title>Genome sequence of the pathogenic Herbaspirillum seropedicae strain Os34, isolated from rice roots.</title>
        <authorList>
            <person name="Ye W."/>
            <person name="Ye S."/>
            <person name="Liu J."/>
            <person name="Chang S."/>
            <person name="Chen M."/>
            <person name="Zhu B."/>
            <person name="Guo L."/>
            <person name="An Q."/>
        </authorList>
    </citation>
    <scope>NUCLEOTIDE SEQUENCE [LARGE SCALE GENOMIC DNA]</scope>
    <source>
        <strain evidence="2 3">Os34</strain>
    </source>
</reference>
<gene>
    <name evidence="2" type="ORF">C798_20255</name>
</gene>
<dbReference type="Proteomes" id="UP000501648">
    <property type="component" value="Chromosome"/>
</dbReference>
<organism evidence="2 3">
    <name type="scientific">Herbaspirillum rubrisubalbicans Os34</name>
    <dbReference type="NCBI Taxonomy" id="1235827"/>
    <lineage>
        <taxon>Bacteria</taxon>
        <taxon>Pseudomonadati</taxon>
        <taxon>Pseudomonadota</taxon>
        <taxon>Betaproteobacteria</taxon>
        <taxon>Burkholderiales</taxon>
        <taxon>Oxalobacteraceae</taxon>
        <taxon>Herbaspirillum</taxon>
    </lineage>
</organism>
<dbReference type="PANTHER" id="PTHR43825">
    <property type="entry name" value="PYRUVATE DEHYDROGENASE E1 COMPONENT"/>
    <property type="match status" value="1"/>
</dbReference>
<accession>A0A6M3ZVC3</accession>
<dbReference type="SUPFAM" id="SSF52922">
    <property type="entry name" value="TK C-terminal domain-like"/>
    <property type="match status" value="1"/>
</dbReference>
<dbReference type="InterPro" id="IPR051157">
    <property type="entry name" value="PDH/Transketolase"/>
</dbReference>
<proteinExistence type="predicted"/>
<protein>
    <submittedName>
        <fullName evidence="2">Pyruvate dehydrogenase</fullName>
    </submittedName>
</protein>
<dbReference type="Gene3D" id="3.40.50.920">
    <property type="match status" value="1"/>
</dbReference>
<sequence>MNTAEGANQRWPKGVPPEIPLWLAQDWSCIPYDPASAEEVQSIVRGALHALYVEGEVAHYYLALHDAESAGVTPSSPLLEQAYTGMYLVACSAAREAAGVLRLLGAGRALERVRRAAQMLQREWDVASEVWSCPSYTRLAREGALATQWNTLNPLASPRVSRLEQCLGGRSEPVIAVTDYAPHVAAQIGACLSAPFVALGAGSQQGNSPACTEWIVLHALRALVEQGRLPAQVVADAVRRYRLS</sequence>
<dbReference type="InterPro" id="IPR009014">
    <property type="entry name" value="Transketo_C/PFOR_II"/>
</dbReference>
<dbReference type="InterPro" id="IPR055152">
    <property type="entry name" value="Transketolase-like_C_2"/>
</dbReference>
<name>A0A6M3ZVC3_9BURK</name>
<feature type="domain" description="Transketolase-like C-terminal" evidence="1">
    <location>
        <begin position="85"/>
        <end position="188"/>
    </location>
</feature>
<dbReference type="Pfam" id="PF22613">
    <property type="entry name" value="Transketolase_C_1"/>
    <property type="match status" value="1"/>
</dbReference>
<evidence type="ECO:0000259" key="1">
    <source>
        <dbReference type="Pfam" id="PF22613"/>
    </source>
</evidence>
<evidence type="ECO:0000313" key="2">
    <source>
        <dbReference type="EMBL" id="QJQ02476.1"/>
    </source>
</evidence>
<dbReference type="EMBL" id="CP008956">
    <property type="protein sequence ID" value="QJQ02476.1"/>
    <property type="molecule type" value="Genomic_DNA"/>
</dbReference>
<evidence type="ECO:0000313" key="3">
    <source>
        <dbReference type="Proteomes" id="UP000501648"/>
    </source>
</evidence>
<keyword evidence="2" id="KW-0670">Pyruvate</keyword>